<dbReference type="OrthoDB" id="25344at2157"/>
<dbReference type="PANTHER" id="PTHR43581:SF4">
    <property type="entry name" value="ATP_GTP PHOSPHATASE"/>
    <property type="match status" value="1"/>
</dbReference>
<name>A0A1M7C137_HALPU</name>
<evidence type="ECO:0000313" key="3">
    <source>
        <dbReference type="EMBL" id="SHL60549.1"/>
    </source>
</evidence>
<feature type="domain" description="ATPase AAA-type core" evidence="1">
    <location>
        <begin position="24"/>
        <end position="340"/>
    </location>
</feature>
<gene>
    <name evidence="3" type="ORF">SAMN05444342_4231</name>
</gene>
<dbReference type="SUPFAM" id="SSF52540">
    <property type="entry name" value="P-loop containing nucleoside triphosphate hydrolases"/>
    <property type="match status" value="1"/>
</dbReference>
<keyword evidence="4" id="KW-1185">Reference proteome</keyword>
<dbReference type="EMBL" id="FRAN01000009">
    <property type="protein sequence ID" value="SHL60549.1"/>
    <property type="molecule type" value="Genomic_DNA"/>
</dbReference>
<dbReference type="InterPro" id="IPR027417">
    <property type="entry name" value="P-loop_NTPase"/>
</dbReference>
<dbReference type="InterPro" id="IPR051396">
    <property type="entry name" value="Bact_Antivir_Def_Nuclease"/>
</dbReference>
<organism evidence="3 4">
    <name type="scientific">Haladaptatus paucihalophilus DX253</name>
    <dbReference type="NCBI Taxonomy" id="797209"/>
    <lineage>
        <taxon>Archaea</taxon>
        <taxon>Methanobacteriati</taxon>
        <taxon>Methanobacteriota</taxon>
        <taxon>Stenosarchaea group</taxon>
        <taxon>Halobacteria</taxon>
        <taxon>Halobacteriales</taxon>
        <taxon>Haladaptataceae</taxon>
        <taxon>Haladaptatus</taxon>
    </lineage>
</organism>
<reference evidence="4" key="1">
    <citation type="submission" date="2016-11" db="EMBL/GenBank/DDBJ databases">
        <authorList>
            <person name="Varghese N."/>
            <person name="Submissions S."/>
        </authorList>
    </citation>
    <scope>NUCLEOTIDE SEQUENCE [LARGE SCALE GENOMIC DNA]</scope>
    <source>
        <strain evidence="4">DX253</strain>
    </source>
</reference>
<dbReference type="RefSeq" id="WP_073096796.1">
    <property type="nucleotide sequence ID" value="NZ_AEMG01000008.1"/>
</dbReference>
<protein>
    <submittedName>
        <fullName evidence="3">Predicted ATPase</fullName>
    </submittedName>
</protein>
<proteinExistence type="predicted"/>
<evidence type="ECO:0000259" key="2">
    <source>
        <dbReference type="Pfam" id="PF20469"/>
    </source>
</evidence>
<dbReference type="PANTHER" id="PTHR43581">
    <property type="entry name" value="ATP/GTP PHOSPHATASE"/>
    <property type="match status" value="1"/>
</dbReference>
<dbReference type="Pfam" id="PF20469">
    <property type="entry name" value="OLD-like_TOPRIM"/>
    <property type="match status" value="1"/>
</dbReference>
<feature type="domain" description="OLD protein-like TOPRIM" evidence="2">
    <location>
        <begin position="385"/>
        <end position="452"/>
    </location>
</feature>
<dbReference type="GO" id="GO:0005524">
    <property type="term" value="F:ATP binding"/>
    <property type="evidence" value="ECO:0007669"/>
    <property type="project" value="InterPro"/>
</dbReference>
<evidence type="ECO:0000313" key="4">
    <source>
        <dbReference type="Proteomes" id="UP000184203"/>
    </source>
</evidence>
<dbReference type="GO" id="GO:0016887">
    <property type="term" value="F:ATP hydrolysis activity"/>
    <property type="evidence" value="ECO:0007669"/>
    <property type="project" value="InterPro"/>
</dbReference>
<dbReference type="InterPro" id="IPR034139">
    <property type="entry name" value="TOPRIM_OLD"/>
</dbReference>
<dbReference type="AlphaFoldDB" id="A0A1M7C137"/>
<dbReference type="Pfam" id="PF13304">
    <property type="entry name" value="AAA_21"/>
    <property type="match status" value="1"/>
</dbReference>
<dbReference type="Proteomes" id="UP000184203">
    <property type="component" value="Unassembled WGS sequence"/>
</dbReference>
<dbReference type="Gene3D" id="3.40.50.300">
    <property type="entry name" value="P-loop containing nucleotide triphosphate hydrolases"/>
    <property type="match status" value="1"/>
</dbReference>
<dbReference type="InterPro" id="IPR003959">
    <property type="entry name" value="ATPase_AAA_core"/>
</dbReference>
<evidence type="ECO:0000259" key="1">
    <source>
        <dbReference type="Pfam" id="PF13304"/>
    </source>
</evidence>
<sequence length="570" mass="64868">MNIEKWRVSGYRSIQEEHFPCSDFNILIGKNNSGKSNVLDSMLDYRALLRDDLNPSSWYSEHIIRKDDVEEIEFDVTFRLSPQDRSSLVEELADRGIFGTSQTDDFLSSDSFSAIQHYVCISDGRITREEFSTNVGGSMQDLAYRNNQRRDSQVLVLDNLPSITHKSAKYRVDKSFLNLITDSLSGWQTLRGIRKPEGALDLIRTTQIDEAGEKLAQVLGTLKMNSSNTFDEISKNYQSIMEGVTGIEAHLLEDGNVTTEVIEEGFSDAFTLDEISAGSQQILILLTAIILAKDSSDVILIEEPEQHLHPGAEQRVYDLLEEVSLNGTQVFVTTHSDTFVNESGTEDIISVYRNDENITELEIVEDPNIDSTLSMLGYEKSDVYYSNAVVFVEDQSDKVVFDQFANTLGYSLKERGIRFVRLKGDNLYADAEPMLKLIQQLRMPYMFILDSDDMIPKEKSKSVASKLAISPDNVYVLERPIIESYLIDYPDSIVRAFNIRDEEVVKEALERAGKRDHARILNRICKEEFEQSMSKKAINGLVARHMERDEIPREVDRLLKRIRDLTKNNA</sequence>
<accession>A0A1M7C137</accession>